<gene>
    <name evidence="2" type="ORF">KQI68_07420</name>
</gene>
<accession>A0ABS6FHM2</accession>
<dbReference type="RefSeq" id="WP_216549503.1">
    <property type="nucleotide sequence ID" value="NZ_JAHLQO010000004.1"/>
</dbReference>
<evidence type="ECO:0008006" key="4">
    <source>
        <dbReference type="Google" id="ProtNLM"/>
    </source>
</evidence>
<organism evidence="2 3">
    <name type="scientific">Peptoniphilus ovalis</name>
    <dbReference type="NCBI Taxonomy" id="2841503"/>
    <lineage>
        <taxon>Bacteria</taxon>
        <taxon>Bacillati</taxon>
        <taxon>Bacillota</taxon>
        <taxon>Tissierellia</taxon>
        <taxon>Tissierellales</taxon>
        <taxon>Peptoniphilaceae</taxon>
        <taxon>Peptoniphilus</taxon>
    </lineage>
</organism>
<reference evidence="2 3" key="1">
    <citation type="submission" date="2021-06" db="EMBL/GenBank/DDBJ databases">
        <authorList>
            <person name="Sun Q."/>
            <person name="Li D."/>
        </authorList>
    </citation>
    <scope>NUCLEOTIDE SEQUENCE [LARGE SCALE GENOMIC DNA]</scope>
    <source>
        <strain evidence="2 3">MSJ-1</strain>
    </source>
</reference>
<protein>
    <recommendedName>
        <fullName evidence="4">Holin</fullName>
    </recommendedName>
</protein>
<name>A0ABS6FHM2_9FIRM</name>
<dbReference type="Proteomes" id="UP000783742">
    <property type="component" value="Unassembled WGS sequence"/>
</dbReference>
<keyword evidence="1" id="KW-0812">Transmembrane</keyword>
<keyword evidence="3" id="KW-1185">Reference proteome</keyword>
<keyword evidence="1" id="KW-1133">Transmembrane helix</keyword>
<feature type="transmembrane region" description="Helical" evidence="1">
    <location>
        <begin position="6"/>
        <end position="23"/>
    </location>
</feature>
<evidence type="ECO:0000313" key="3">
    <source>
        <dbReference type="Proteomes" id="UP000783742"/>
    </source>
</evidence>
<dbReference type="EMBL" id="JAHLQO010000004">
    <property type="protein sequence ID" value="MBU5669669.1"/>
    <property type="molecule type" value="Genomic_DNA"/>
</dbReference>
<proteinExistence type="predicted"/>
<evidence type="ECO:0000256" key="1">
    <source>
        <dbReference type="SAM" id="Phobius"/>
    </source>
</evidence>
<evidence type="ECO:0000313" key="2">
    <source>
        <dbReference type="EMBL" id="MBU5669669.1"/>
    </source>
</evidence>
<comment type="caution">
    <text evidence="2">The sequence shown here is derived from an EMBL/GenBank/DDBJ whole genome shotgun (WGS) entry which is preliminary data.</text>
</comment>
<keyword evidence="1" id="KW-0472">Membrane</keyword>
<sequence length="92" mass="10735">MLELYQPIVNFGVLVVIAGMYLYQTPKTIEKVTKVIESNTNAINDSKIYHERMEDFMLNMKSDIEAIKTTQNDEEIREILLRIEKKVDELGK</sequence>